<dbReference type="EMBL" id="LR796591">
    <property type="protein sequence ID" value="CAB4152933.1"/>
    <property type="molecule type" value="Genomic_DNA"/>
</dbReference>
<proteinExistence type="predicted"/>
<reference evidence="1" key="1">
    <citation type="submission" date="2020-04" db="EMBL/GenBank/DDBJ databases">
        <authorList>
            <person name="Chiriac C."/>
            <person name="Salcher M."/>
            <person name="Ghai R."/>
            <person name="Kavagutti S V."/>
        </authorList>
    </citation>
    <scope>NUCLEOTIDE SEQUENCE</scope>
</reference>
<evidence type="ECO:0000313" key="1">
    <source>
        <dbReference type="EMBL" id="CAB4152933.1"/>
    </source>
</evidence>
<sequence length="57" mass="6075">MTTPGIYKLQRYAGTRNAQGQAVPGIKLVSPPTKDAAEKVAQSIFETTGVRWDVVAG</sequence>
<protein>
    <submittedName>
        <fullName evidence="1">Uncharacterized protein</fullName>
    </submittedName>
</protein>
<accession>A0A6J5N6T7</accession>
<organism evidence="1">
    <name type="scientific">uncultured Caudovirales phage</name>
    <dbReference type="NCBI Taxonomy" id="2100421"/>
    <lineage>
        <taxon>Viruses</taxon>
        <taxon>Duplodnaviria</taxon>
        <taxon>Heunggongvirae</taxon>
        <taxon>Uroviricota</taxon>
        <taxon>Caudoviricetes</taxon>
        <taxon>Peduoviridae</taxon>
        <taxon>Maltschvirus</taxon>
        <taxon>Maltschvirus maltsch</taxon>
    </lineage>
</organism>
<gene>
    <name evidence="1" type="ORF">UFOVP602_31</name>
</gene>
<name>A0A6J5N6T7_9CAUD</name>